<reference evidence="3" key="1">
    <citation type="submission" date="2021-01" db="EMBL/GenBank/DDBJ databases">
        <title>Genome public.</title>
        <authorList>
            <person name="Liu C."/>
            <person name="Sun Q."/>
        </authorList>
    </citation>
    <scope>NUCLEOTIDE SEQUENCE</scope>
    <source>
        <strain evidence="3">M6</strain>
    </source>
</reference>
<dbReference type="RefSeq" id="WP_201428711.1">
    <property type="nucleotide sequence ID" value="NZ_JAEQMG010000169.1"/>
</dbReference>
<keyword evidence="4" id="KW-1185">Reference proteome</keyword>
<feature type="coiled-coil region" evidence="1">
    <location>
        <begin position="45"/>
        <end position="72"/>
    </location>
</feature>
<evidence type="ECO:0000313" key="4">
    <source>
        <dbReference type="Proteomes" id="UP000633365"/>
    </source>
</evidence>
<keyword evidence="2" id="KW-1133">Transmembrane helix</keyword>
<sequence>MEFIKTLLIACIPAICTAVITGFVTYFVARKNAAAQIKVVEEQNKHDLEKLMKQHEIDIDALNQKHEQEKEILNINHKNQLELISAQSSNDFAQSVFQPFINEIAKDPTIKSQVMSGVRKSSKKKKGKR</sequence>
<proteinExistence type="predicted"/>
<comment type="caution">
    <text evidence="3">The sequence shown here is derived from an EMBL/GenBank/DDBJ whole genome shotgun (WGS) entry which is preliminary data.</text>
</comment>
<evidence type="ECO:0000256" key="1">
    <source>
        <dbReference type="SAM" id="Coils"/>
    </source>
</evidence>
<accession>A0A935C5B0</accession>
<gene>
    <name evidence="3" type="ORF">JKK62_15435</name>
</gene>
<dbReference type="AlphaFoldDB" id="A0A935C5B0"/>
<keyword evidence="2" id="KW-0472">Membrane</keyword>
<name>A0A935C5B0_9FIRM</name>
<dbReference type="Proteomes" id="UP000633365">
    <property type="component" value="Unassembled WGS sequence"/>
</dbReference>
<keyword evidence="1" id="KW-0175">Coiled coil</keyword>
<evidence type="ECO:0000313" key="3">
    <source>
        <dbReference type="EMBL" id="MBK6090017.1"/>
    </source>
</evidence>
<organism evidence="3 4">
    <name type="scientific">Ruminococcus difficilis</name>
    <dbReference type="NCBI Taxonomy" id="2763069"/>
    <lineage>
        <taxon>Bacteria</taxon>
        <taxon>Bacillati</taxon>
        <taxon>Bacillota</taxon>
        <taxon>Clostridia</taxon>
        <taxon>Eubacteriales</taxon>
        <taxon>Oscillospiraceae</taxon>
        <taxon>Ruminococcus</taxon>
    </lineage>
</organism>
<evidence type="ECO:0000256" key="2">
    <source>
        <dbReference type="SAM" id="Phobius"/>
    </source>
</evidence>
<dbReference type="EMBL" id="JAEQMG010000169">
    <property type="protein sequence ID" value="MBK6090017.1"/>
    <property type="molecule type" value="Genomic_DNA"/>
</dbReference>
<feature type="transmembrane region" description="Helical" evidence="2">
    <location>
        <begin position="6"/>
        <end position="29"/>
    </location>
</feature>
<protein>
    <submittedName>
        <fullName evidence="3">Uncharacterized protein</fullName>
    </submittedName>
</protein>
<keyword evidence="2" id="KW-0812">Transmembrane</keyword>